<dbReference type="InterPro" id="IPR053157">
    <property type="entry name" value="Sterol_Uptake_Regulator"/>
</dbReference>
<gene>
    <name evidence="1" type="ORF">B7463_g7409</name>
</gene>
<dbReference type="GO" id="GO:0001228">
    <property type="term" value="F:DNA-binding transcription activator activity, RNA polymerase II-specific"/>
    <property type="evidence" value="ECO:0007669"/>
    <property type="project" value="TreeGrafter"/>
</dbReference>
<dbReference type="AlphaFoldDB" id="A0A3E2H6X1"/>
<dbReference type="Proteomes" id="UP000258309">
    <property type="component" value="Unassembled WGS sequence"/>
</dbReference>
<evidence type="ECO:0000313" key="2">
    <source>
        <dbReference type="Proteomes" id="UP000258309"/>
    </source>
</evidence>
<dbReference type="PANTHER" id="PTHR47784">
    <property type="entry name" value="STEROL UPTAKE CONTROL PROTEIN 2"/>
    <property type="match status" value="1"/>
</dbReference>
<organism evidence="1 2">
    <name type="scientific">Scytalidium lignicola</name>
    <name type="common">Hyphomycete</name>
    <dbReference type="NCBI Taxonomy" id="5539"/>
    <lineage>
        <taxon>Eukaryota</taxon>
        <taxon>Fungi</taxon>
        <taxon>Dikarya</taxon>
        <taxon>Ascomycota</taxon>
        <taxon>Pezizomycotina</taxon>
        <taxon>Leotiomycetes</taxon>
        <taxon>Leotiomycetes incertae sedis</taxon>
        <taxon>Scytalidium</taxon>
    </lineage>
</organism>
<keyword evidence="2" id="KW-1185">Reference proteome</keyword>
<accession>A0A3E2H6X1</accession>
<reference evidence="1 2" key="1">
    <citation type="submission" date="2018-05" db="EMBL/GenBank/DDBJ databases">
        <title>Draft genome sequence of Scytalidium lignicola DSM 105466, a ubiquitous saprotrophic fungus.</title>
        <authorList>
            <person name="Buettner E."/>
            <person name="Gebauer A.M."/>
            <person name="Hofrichter M."/>
            <person name="Liers C."/>
            <person name="Kellner H."/>
        </authorList>
    </citation>
    <scope>NUCLEOTIDE SEQUENCE [LARGE SCALE GENOMIC DNA]</scope>
    <source>
        <strain evidence="1 2">DSM 105466</strain>
    </source>
</reference>
<protein>
    <submittedName>
        <fullName evidence="1">Uncharacterized protein</fullName>
    </submittedName>
</protein>
<proteinExistence type="predicted"/>
<evidence type="ECO:0000313" key="1">
    <source>
        <dbReference type="EMBL" id="RFU28932.1"/>
    </source>
</evidence>
<dbReference type="OrthoDB" id="5386330at2759"/>
<feature type="non-terminal residue" evidence="1">
    <location>
        <position position="1"/>
    </location>
</feature>
<dbReference type="EMBL" id="NCSJ02000146">
    <property type="protein sequence ID" value="RFU28932.1"/>
    <property type="molecule type" value="Genomic_DNA"/>
</dbReference>
<comment type="caution">
    <text evidence="1">The sequence shown here is derived from an EMBL/GenBank/DDBJ whole genome shotgun (WGS) entry which is preliminary data.</text>
</comment>
<sequence>MARLNPSRAESLCSQAALHHQSGLGIFRTTIPNVTPENCDACFAFSATLAVYHWTSTGGKGSLFFGDGVNGEITVEWVKVLRGVHVLKCAWHWILDGPLKPLLRLTPESLQPDELCPEDRERFAELRRLWSGGNAGFTAEDVSSLDEALDLLQESYRFILTAQEDTLARGFDTSGAFLSVAE</sequence>
<feature type="non-terminal residue" evidence="1">
    <location>
        <position position="182"/>
    </location>
</feature>
<dbReference type="PANTHER" id="PTHR47784:SF5">
    <property type="entry name" value="STEROL UPTAKE CONTROL PROTEIN 2"/>
    <property type="match status" value="1"/>
</dbReference>
<name>A0A3E2H6X1_SCYLI</name>